<dbReference type="Gene3D" id="1.25.40.10">
    <property type="entry name" value="Tetratricopeptide repeat domain"/>
    <property type="match status" value="2"/>
</dbReference>
<dbReference type="Pfam" id="PF00069">
    <property type="entry name" value="Pkinase"/>
    <property type="match status" value="1"/>
</dbReference>
<feature type="domain" description="Protein kinase" evidence="2">
    <location>
        <begin position="1"/>
        <end position="152"/>
    </location>
</feature>
<proteinExistence type="inferred from homology"/>
<dbReference type="SUPFAM" id="SSF56112">
    <property type="entry name" value="Protein kinase-like (PK-like)"/>
    <property type="match status" value="1"/>
</dbReference>
<dbReference type="InterPro" id="IPR011009">
    <property type="entry name" value="Kinase-like_dom_sf"/>
</dbReference>
<dbReference type="PANTHER" id="PTHR11102">
    <property type="entry name" value="SEL-1-LIKE PROTEIN"/>
    <property type="match status" value="1"/>
</dbReference>
<evidence type="ECO:0000259" key="2">
    <source>
        <dbReference type="PROSITE" id="PS50011"/>
    </source>
</evidence>
<dbReference type="Proteomes" id="UP001470230">
    <property type="component" value="Unassembled WGS sequence"/>
</dbReference>
<gene>
    <name evidence="3" type="ORF">M9Y10_013418</name>
</gene>
<dbReference type="InterPro" id="IPR008271">
    <property type="entry name" value="Ser/Thr_kinase_AS"/>
</dbReference>
<organism evidence="3 4">
    <name type="scientific">Tritrichomonas musculus</name>
    <dbReference type="NCBI Taxonomy" id="1915356"/>
    <lineage>
        <taxon>Eukaryota</taxon>
        <taxon>Metamonada</taxon>
        <taxon>Parabasalia</taxon>
        <taxon>Tritrichomonadida</taxon>
        <taxon>Tritrichomonadidae</taxon>
        <taxon>Tritrichomonas</taxon>
    </lineage>
</organism>
<dbReference type="PROSITE" id="PS00108">
    <property type="entry name" value="PROTEIN_KINASE_ST"/>
    <property type="match status" value="1"/>
</dbReference>
<dbReference type="InterPro" id="IPR050767">
    <property type="entry name" value="Sel1_AlgK"/>
</dbReference>
<dbReference type="SMART" id="SM00220">
    <property type="entry name" value="S_TKc"/>
    <property type="match status" value="1"/>
</dbReference>
<dbReference type="Gene3D" id="1.10.510.10">
    <property type="entry name" value="Transferase(Phosphotransferase) domain 1"/>
    <property type="match status" value="1"/>
</dbReference>
<comment type="similarity">
    <text evidence="1">Belongs to the sel-1 family.</text>
</comment>
<dbReference type="PROSITE" id="PS50011">
    <property type="entry name" value="PROTEIN_KINASE_DOM"/>
    <property type="match status" value="1"/>
</dbReference>
<dbReference type="SUPFAM" id="SSF81901">
    <property type="entry name" value="HCP-like"/>
    <property type="match status" value="2"/>
</dbReference>
<dbReference type="InterPro" id="IPR006597">
    <property type="entry name" value="Sel1-like"/>
</dbReference>
<evidence type="ECO:0000313" key="4">
    <source>
        <dbReference type="Proteomes" id="UP001470230"/>
    </source>
</evidence>
<comment type="caution">
    <text evidence="3">The sequence shown here is derived from an EMBL/GenBank/DDBJ whole genome shotgun (WGS) entry which is preliminary data.</text>
</comment>
<dbReference type="InterPro" id="IPR011990">
    <property type="entry name" value="TPR-like_helical_dom_sf"/>
</dbReference>
<dbReference type="InterPro" id="IPR000719">
    <property type="entry name" value="Prot_kinase_dom"/>
</dbReference>
<keyword evidence="4" id="KW-1185">Reference proteome</keyword>
<evidence type="ECO:0000313" key="3">
    <source>
        <dbReference type="EMBL" id="KAK8858315.1"/>
    </source>
</evidence>
<protein>
    <recommendedName>
        <fullName evidence="2">Protein kinase domain-containing protein</fullName>
    </recommendedName>
</protein>
<dbReference type="EMBL" id="JAPFFF010000019">
    <property type="protein sequence ID" value="KAK8858315.1"/>
    <property type="molecule type" value="Genomic_DNA"/>
</dbReference>
<dbReference type="SMART" id="SM00671">
    <property type="entry name" value="SEL1"/>
    <property type="match status" value="9"/>
</dbReference>
<name>A0ABR2I7B6_9EUKA</name>
<reference evidence="3 4" key="1">
    <citation type="submission" date="2024-04" db="EMBL/GenBank/DDBJ databases">
        <title>Tritrichomonas musculus Genome.</title>
        <authorList>
            <person name="Alves-Ferreira E."/>
            <person name="Grigg M."/>
            <person name="Lorenzi H."/>
            <person name="Galac M."/>
        </authorList>
    </citation>
    <scope>NUCLEOTIDE SEQUENCE [LARGE SCALE GENOMIC DNA]</scope>
    <source>
        <strain evidence="3 4">EAF2021</strain>
    </source>
</reference>
<dbReference type="Pfam" id="PF08238">
    <property type="entry name" value="Sel1"/>
    <property type="match status" value="7"/>
</dbReference>
<dbReference type="PANTHER" id="PTHR11102:SF160">
    <property type="entry name" value="ERAD-ASSOCIATED E3 UBIQUITIN-PROTEIN LIGASE COMPONENT HRD3"/>
    <property type="match status" value="1"/>
</dbReference>
<sequence>MEFLHCNNIIHRDLKPENILLNDYFFPKISDFGLSKIFDPNIRSNQTMHSATPQYMAPEMLKNEDYNESVDVFSFGIIMYDIITEKYPYSNISNCFVIPHLSESVKPSKFSSILDEFENEEMIGNMEVNSEDFQFYANLLKATKKSFNHDFYDFINSEVKNYIHNSGNTTIRRVTSSLNIFPAQQFEKLMTKADKGDEDMMFIVGQSLLDGTNGFPQDTELGLKYLEESVEQDNDEAAELYSQLLFVGKIIEKDVEKATKMIEKAVLNGSLSAKLVRAKIEISKEKADYQIIEKLLNEAKDSGNAESMILLRNLEMKENEEKGLKRNFSDSLKYFKMAADKSDGEGMAYYSHFLRYGFGVIDFDHKESARYAKMPADQKNMKGAALYADFLSQGIGTQKNENLAVYYAKLSCDNNDSFGLNVHGSFLERGVGHTEQNIPESVEYFKRSAEEGSIEGLCNYGQTFYYGEKYNQQSDLKKASEYFKKSFEEGCPFAGRMYGSVLLSELGSEKNISEGIKYIKYSADIGNPESMYIYVTHLIKGQYININKDEGFRYLKMEAERQNKNCIKLYMEQTDNFHSFNLDDPKDQFFYGINYFLGNGVS</sequence>
<accession>A0ABR2I7B6</accession>
<evidence type="ECO:0000256" key="1">
    <source>
        <dbReference type="ARBA" id="ARBA00038101"/>
    </source>
</evidence>